<proteinExistence type="predicted"/>
<gene>
    <name evidence="1" type="ORF">IPOD504_LOCUS12530</name>
</gene>
<feature type="non-terminal residue" evidence="1">
    <location>
        <position position="1"/>
    </location>
</feature>
<evidence type="ECO:0000313" key="2">
    <source>
        <dbReference type="Proteomes" id="UP000837857"/>
    </source>
</evidence>
<sequence>MNEVSSLEGARIVWRRSVDVALASMCYDNLSGVIINATRGVNRVWALENEAGEGVVRNAARKSPCAVFIRGDGAGVPAQLSAALQPIKRAMQAAPLDTVAAIRSARRSHALSDFKPPLFRQRGRLRASIPSGEQTAAEFSRRRWNARTNSPSLLFN</sequence>
<dbReference type="Proteomes" id="UP000837857">
    <property type="component" value="Chromosome 3"/>
</dbReference>
<keyword evidence="2" id="KW-1185">Reference proteome</keyword>
<organism evidence="1 2">
    <name type="scientific">Iphiclides podalirius</name>
    <name type="common">scarce swallowtail</name>
    <dbReference type="NCBI Taxonomy" id="110791"/>
    <lineage>
        <taxon>Eukaryota</taxon>
        <taxon>Metazoa</taxon>
        <taxon>Ecdysozoa</taxon>
        <taxon>Arthropoda</taxon>
        <taxon>Hexapoda</taxon>
        <taxon>Insecta</taxon>
        <taxon>Pterygota</taxon>
        <taxon>Neoptera</taxon>
        <taxon>Endopterygota</taxon>
        <taxon>Lepidoptera</taxon>
        <taxon>Glossata</taxon>
        <taxon>Ditrysia</taxon>
        <taxon>Papilionoidea</taxon>
        <taxon>Papilionidae</taxon>
        <taxon>Papilioninae</taxon>
        <taxon>Iphiclides</taxon>
    </lineage>
</organism>
<accession>A0ABN8ISH8</accession>
<dbReference type="EMBL" id="OW152815">
    <property type="protein sequence ID" value="CAH2063456.1"/>
    <property type="molecule type" value="Genomic_DNA"/>
</dbReference>
<name>A0ABN8ISH8_9NEOP</name>
<protein>
    <submittedName>
        <fullName evidence="1">Uncharacterized protein</fullName>
    </submittedName>
</protein>
<reference evidence="1" key="1">
    <citation type="submission" date="2022-03" db="EMBL/GenBank/DDBJ databases">
        <authorList>
            <person name="Martin H S."/>
        </authorList>
    </citation>
    <scope>NUCLEOTIDE SEQUENCE</scope>
</reference>
<evidence type="ECO:0000313" key="1">
    <source>
        <dbReference type="EMBL" id="CAH2063456.1"/>
    </source>
</evidence>